<proteinExistence type="predicted"/>
<dbReference type="EMBL" id="CVQI01013335">
    <property type="protein sequence ID" value="CRK22419.1"/>
    <property type="molecule type" value="Genomic_DNA"/>
</dbReference>
<protein>
    <submittedName>
        <fullName evidence="2">Uncharacterized protein</fullName>
    </submittedName>
</protein>
<feature type="compositionally biased region" description="Basic and acidic residues" evidence="1">
    <location>
        <begin position="89"/>
        <end position="100"/>
    </location>
</feature>
<feature type="compositionally biased region" description="Polar residues" evidence="1">
    <location>
        <begin position="58"/>
        <end position="83"/>
    </location>
</feature>
<organism evidence="2 3">
    <name type="scientific">Verticillium longisporum</name>
    <name type="common">Verticillium dahliae var. longisporum</name>
    <dbReference type="NCBI Taxonomy" id="100787"/>
    <lineage>
        <taxon>Eukaryota</taxon>
        <taxon>Fungi</taxon>
        <taxon>Dikarya</taxon>
        <taxon>Ascomycota</taxon>
        <taxon>Pezizomycotina</taxon>
        <taxon>Sordariomycetes</taxon>
        <taxon>Hypocreomycetidae</taxon>
        <taxon>Glomerellales</taxon>
        <taxon>Plectosphaerellaceae</taxon>
        <taxon>Verticillium</taxon>
    </lineage>
</organism>
<evidence type="ECO:0000313" key="2">
    <source>
        <dbReference type="EMBL" id="CRK22419.1"/>
    </source>
</evidence>
<sequence>MLSEHDAGSLLQARCNCKSVGAENEWEPDPEVLFAGAGAGAGAGAATLLQRHLWAQPSRQTTYNSQPTTDEPTTASLRPTTYYSAPAGNDEHGRWSRDKNTSLTPPQLDDGNTESPPARPLAGVGASRQGRVGDGLNKRTHAWSHWAFSESGMAFPSQAWATAPVYPILFITLLL</sequence>
<dbReference type="Proteomes" id="UP000045706">
    <property type="component" value="Unassembled WGS sequence"/>
</dbReference>
<dbReference type="AlphaFoldDB" id="A0A0G4LKH1"/>
<feature type="region of interest" description="Disordered" evidence="1">
    <location>
        <begin position="58"/>
        <end position="131"/>
    </location>
</feature>
<evidence type="ECO:0000256" key="1">
    <source>
        <dbReference type="SAM" id="MobiDB-lite"/>
    </source>
</evidence>
<gene>
    <name evidence="2" type="ORF">BN1723_002858</name>
</gene>
<name>A0A0G4LKH1_VERLO</name>
<evidence type="ECO:0000313" key="3">
    <source>
        <dbReference type="Proteomes" id="UP000045706"/>
    </source>
</evidence>
<accession>A0A0G4LKH1</accession>
<reference evidence="3" key="1">
    <citation type="submission" date="2015-05" db="EMBL/GenBank/DDBJ databases">
        <authorList>
            <person name="Fogelqvist Johan"/>
        </authorList>
    </citation>
    <scope>NUCLEOTIDE SEQUENCE [LARGE SCALE GENOMIC DNA]</scope>
</reference>